<reference evidence="4" key="1">
    <citation type="submission" date="2017-09" db="EMBL/GenBank/DDBJ databases">
        <title>Depth-based differentiation of microbial function through sediment-hosted aquifers and enrichment of novel symbionts in the deep terrestrial subsurface.</title>
        <authorList>
            <person name="Probst A.J."/>
            <person name="Ladd B."/>
            <person name="Jarett J.K."/>
            <person name="Geller-Mcgrath D.E."/>
            <person name="Sieber C.M.K."/>
            <person name="Emerson J.B."/>
            <person name="Anantharaman K."/>
            <person name="Thomas B.C."/>
            <person name="Malmstrom R."/>
            <person name="Stieglmeier M."/>
            <person name="Klingl A."/>
            <person name="Woyke T."/>
            <person name="Ryan C.M."/>
            <person name="Banfield J.F."/>
        </authorList>
    </citation>
    <scope>NUCLEOTIDE SEQUENCE [LARGE SCALE GENOMIC DNA]</scope>
</reference>
<dbReference type="AlphaFoldDB" id="A0A2M7QJ19"/>
<dbReference type="Proteomes" id="UP000229401">
    <property type="component" value="Unassembled WGS sequence"/>
</dbReference>
<proteinExistence type="predicted"/>
<feature type="domain" description="Acyltransferase 3" evidence="2">
    <location>
        <begin position="3"/>
        <end position="157"/>
    </location>
</feature>
<dbReference type="GO" id="GO:0016747">
    <property type="term" value="F:acyltransferase activity, transferring groups other than amino-acyl groups"/>
    <property type="evidence" value="ECO:0007669"/>
    <property type="project" value="InterPro"/>
</dbReference>
<gene>
    <name evidence="3" type="ORF">COY87_01495</name>
</gene>
<keyword evidence="1" id="KW-1133">Transmembrane helix</keyword>
<sequence length="171" mass="20255">MVSFFIMGNVIKNYWRRITKKYIIGSFFLLYILLSFKNGIVDVYGRLYGNPIYFWLNAVFGSLLIMYFSYFIYKRKLKINIILEYLGKRSLFILVTHWPIMQWITYVLNSTGVLELINGKPEIASFSYYLPNKYIFTLIEILLLVIYTIMPILFVVMLDKSKKCVLTSVQV</sequence>
<accession>A0A2M7QJ19</accession>
<evidence type="ECO:0000256" key="1">
    <source>
        <dbReference type="SAM" id="Phobius"/>
    </source>
</evidence>
<feature type="transmembrane region" description="Helical" evidence="1">
    <location>
        <begin position="52"/>
        <end position="70"/>
    </location>
</feature>
<name>A0A2M7QJ19_9BACT</name>
<feature type="transmembrane region" description="Helical" evidence="1">
    <location>
        <begin position="134"/>
        <end position="158"/>
    </location>
</feature>
<keyword evidence="1" id="KW-0812">Transmembrane</keyword>
<feature type="transmembrane region" description="Helical" evidence="1">
    <location>
        <begin position="91"/>
        <end position="114"/>
    </location>
</feature>
<organism evidence="3 4">
    <name type="scientific">Candidatus Roizmanbacteria bacterium CG_4_10_14_0_8_um_filter_33_9</name>
    <dbReference type="NCBI Taxonomy" id="1974826"/>
    <lineage>
        <taxon>Bacteria</taxon>
        <taxon>Candidatus Roizmaniibacteriota</taxon>
    </lineage>
</organism>
<evidence type="ECO:0000259" key="2">
    <source>
        <dbReference type="Pfam" id="PF01757"/>
    </source>
</evidence>
<comment type="caution">
    <text evidence="3">The sequence shown here is derived from an EMBL/GenBank/DDBJ whole genome shotgun (WGS) entry which is preliminary data.</text>
</comment>
<keyword evidence="1" id="KW-0472">Membrane</keyword>
<evidence type="ECO:0000313" key="3">
    <source>
        <dbReference type="EMBL" id="PIY72334.1"/>
    </source>
</evidence>
<evidence type="ECO:0000313" key="4">
    <source>
        <dbReference type="Proteomes" id="UP000229401"/>
    </source>
</evidence>
<dbReference type="InterPro" id="IPR002656">
    <property type="entry name" value="Acyl_transf_3_dom"/>
</dbReference>
<dbReference type="Pfam" id="PF01757">
    <property type="entry name" value="Acyl_transf_3"/>
    <property type="match status" value="1"/>
</dbReference>
<feature type="transmembrane region" description="Helical" evidence="1">
    <location>
        <begin position="21"/>
        <end position="40"/>
    </location>
</feature>
<protein>
    <recommendedName>
        <fullName evidence="2">Acyltransferase 3 domain-containing protein</fullName>
    </recommendedName>
</protein>
<dbReference type="EMBL" id="PFLI01000054">
    <property type="protein sequence ID" value="PIY72334.1"/>
    <property type="molecule type" value="Genomic_DNA"/>
</dbReference>